<feature type="transmembrane region" description="Helical" evidence="6">
    <location>
        <begin position="299"/>
        <end position="320"/>
    </location>
</feature>
<evidence type="ECO:0000256" key="3">
    <source>
        <dbReference type="ARBA" id="ARBA00022692"/>
    </source>
</evidence>
<protein>
    <recommendedName>
        <fullName evidence="8">Dolichol-P-glucose synthetase</fullName>
    </recommendedName>
</protein>
<dbReference type="NCBIfam" id="TIGR00374">
    <property type="entry name" value="flippase-like domain"/>
    <property type="match status" value="1"/>
</dbReference>
<keyword evidence="3 6" id="KW-0812">Transmembrane</keyword>
<keyword evidence="2" id="KW-1003">Cell membrane</keyword>
<organism evidence="7">
    <name type="scientific">hydrothermal vent metagenome</name>
    <dbReference type="NCBI Taxonomy" id="652676"/>
    <lineage>
        <taxon>unclassified sequences</taxon>
        <taxon>metagenomes</taxon>
        <taxon>ecological metagenomes</taxon>
    </lineage>
</organism>
<evidence type="ECO:0000256" key="5">
    <source>
        <dbReference type="ARBA" id="ARBA00023136"/>
    </source>
</evidence>
<dbReference type="GO" id="GO:0005886">
    <property type="term" value="C:plasma membrane"/>
    <property type="evidence" value="ECO:0007669"/>
    <property type="project" value="UniProtKB-SubCell"/>
</dbReference>
<dbReference type="InterPro" id="IPR022791">
    <property type="entry name" value="L-PG_synthase/AglD"/>
</dbReference>
<proteinExistence type="predicted"/>
<evidence type="ECO:0000256" key="1">
    <source>
        <dbReference type="ARBA" id="ARBA00004651"/>
    </source>
</evidence>
<evidence type="ECO:0000313" key="7">
    <source>
        <dbReference type="EMBL" id="VAW33670.1"/>
    </source>
</evidence>
<feature type="transmembrane region" description="Helical" evidence="6">
    <location>
        <begin position="12"/>
        <end position="29"/>
    </location>
</feature>
<dbReference type="PANTHER" id="PTHR39087:SF2">
    <property type="entry name" value="UPF0104 MEMBRANE PROTEIN MJ1595"/>
    <property type="match status" value="1"/>
</dbReference>
<feature type="transmembrane region" description="Helical" evidence="6">
    <location>
        <begin position="216"/>
        <end position="239"/>
    </location>
</feature>
<name>A0A3B0UY56_9ZZZZ</name>
<feature type="transmembrane region" description="Helical" evidence="6">
    <location>
        <begin position="124"/>
        <end position="141"/>
    </location>
</feature>
<accession>A0A3B0UY56</accession>
<dbReference type="PANTHER" id="PTHR39087">
    <property type="entry name" value="UPF0104 MEMBRANE PROTEIN MJ1595"/>
    <property type="match status" value="1"/>
</dbReference>
<evidence type="ECO:0008006" key="8">
    <source>
        <dbReference type="Google" id="ProtNLM"/>
    </source>
</evidence>
<dbReference type="AlphaFoldDB" id="A0A3B0UY56"/>
<feature type="transmembrane region" description="Helical" evidence="6">
    <location>
        <begin position="147"/>
        <end position="169"/>
    </location>
</feature>
<comment type="subcellular location">
    <subcellularLocation>
        <location evidence="1">Cell membrane</location>
        <topology evidence="1">Multi-pass membrane protein</topology>
    </subcellularLocation>
</comment>
<dbReference type="EMBL" id="UOEU01000469">
    <property type="protein sequence ID" value="VAW33670.1"/>
    <property type="molecule type" value="Genomic_DNA"/>
</dbReference>
<evidence type="ECO:0000256" key="4">
    <source>
        <dbReference type="ARBA" id="ARBA00022989"/>
    </source>
</evidence>
<dbReference type="Pfam" id="PF03706">
    <property type="entry name" value="LPG_synthase_TM"/>
    <property type="match status" value="1"/>
</dbReference>
<keyword evidence="4 6" id="KW-1133">Transmembrane helix</keyword>
<evidence type="ECO:0000256" key="2">
    <source>
        <dbReference type="ARBA" id="ARBA00022475"/>
    </source>
</evidence>
<keyword evidence="5 6" id="KW-0472">Membrane</keyword>
<feature type="transmembrane region" description="Helical" evidence="6">
    <location>
        <begin position="245"/>
        <end position="262"/>
    </location>
</feature>
<reference evidence="7" key="1">
    <citation type="submission" date="2018-06" db="EMBL/GenBank/DDBJ databases">
        <authorList>
            <person name="Zhirakovskaya E."/>
        </authorList>
    </citation>
    <scope>NUCLEOTIDE SEQUENCE</scope>
</reference>
<gene>
    <name evidence="7" type="ORF">MNBD_CHLOROFLEXI01-4426</name>
</gene>
<evidence type="ECO:0000256" key="6">
    <source>
        <dbReference type="SAM" id="Phobius"/>
    </source>
</evidence>
<feature type="transmembrane region" description="Helical" evidence="6">
    <location>
        <begin position="45"/>
        <end position="62"/>
    </location>
</feature>
<sequence>MQVSVKKKRQFWLGMGISALCIGGMFWIIRPSDIAQAVRQTNPRYLLWTALYLTIYLLFRAVRWRFLLGNRVALGEILHMQNIGQMLTQLLPFRLGDVARAVLVGQQPGLSVPQGVTTMVVERLLDMLLMVLLLPLAMLQVTTIPTWLRQGAFVSGGVVVLAVLFLVVLANKRPFAHKIVSNFCQRFPRLHAPTWQQRSSNLLDGLQTFTHWRSGLTVFGLTLLAWLPVVLAYTTALQAVQQDASLLNATFIMIVGAFAVAAPSSPGQIGVFHMGVIAAMTLLGMSAETAASLAILYHAINFGIMVLFGIIGLFIVNVPLTRLSHSLGIKLGSPALELPRSASS</sequence>